<feature type="compositionally biased region" description="Basic and acidic residues" evidence="1">
    <location>
        <begin position="1"/>
        <end position="12"/>
    </location>
</feature>
<feature type="region of interest" description="Disordered" evidence="1">
    <location>
        <begin position="1"/>
        <end position="36"/>
    </location>
</feature>
<dbReference type="AlphaFoldDB" id="A0A024FTU3"/>
<organism evidence="2 3">
    <name type="scientific">Albugo candida</name>
    <dbReference type="NCBI Taxonomy" id="65357"/>
    <lineage>
        <taxon>Eukaryota</taxon>
        <taxon>Sar</taxon>
        <taxon>Stramenopiles</taxon>
        <taxon>Oomycota</taxon>
        <taxon>Peronosporomycetes</taxon>
        <taxon>Albuginales</taxon>
        <taxon>Albuginaceae</taxon>
        <taxon>Albugo</taxon>
    </lineage>
</organism>
<dbReference type="Gene3D" id="3.30.420.10">
    <property type="entry name" value="Ribonuclease H-like superfamily/Ribonuclease H"/>
    <property type="match status" value="1"/>
</dbReference>
<evidence type="ECO:0000256" key="1">
    <source>
        <dbReference type="SAM" id="MobiDB-lite"/>
    </source>
</evidence>
<evidence type="ECO:0000313" key="3">
    <source>
        <dbReference type="Proteomes" id="UP000053237"/>
    </source>
</evidence>
<protein>
    <submittedName>
        <fullName evidence="2">Uncharacterized protein</fullName>
    </submittedName>
</protein>
<evidence type="ECO:0000313" key="2">
    <source>
        <dbReference type="EMBL" id="CCI10553.1"/>
    </source>
</evidence>
<dbReference type="EMBL" id="CAIX01000290">
    <property type="protein sequence ID" value="CCI10553.1"/>
    <property type="molecule type" value="Genomic_DNA"/>
</dbReference>
<dbReference type="Proteomes" id="UP000053237">
    <property type="component" value="Unassembled WGS sequence"/>
</dbReference>
<comment type="caution">
    <text evidence="2">The sequence shown here is derived from an EMBL/GenBank/DDBJ whole genome shotgun (WGS) entry which is preliminary data.</text>
</comment>
<dbReference type="InterPro" id="IPR036397">
    <property type="entry name" value="RNaseH_sf"/>
</dbReference>
<dbReference type="OrthoDB" id="61851at2759"/>
<feature type="compositionally biased region" description="Acidic residues" evidence="1">
    <location>
        <begin position="26"/>
        <end position="36"/>
    </location>
</feature>
<dbReference type="PANTHER" id="PTHR35871:SF1">
    <property type="entry name" value="CXC1-LIKE CYSTEINE CLUSTER ASSOCIATED WITH KDZ TRANSPOSASES DOMAIN-CONTAINING PROTEIN"/>
    <property type="match status" value="1"/>
</dbReference>
<keyword evidence="3" id="KW-1185">Reference proteome</keyword>
<feature type="compositionally biased region" description="Polar residues" evidence="1">
    <location>
        <begin position="13"/>
        <end position="25"/>
    </location>
</feature>
<dbReference type="STRING" id="65357.A0A024FTU3"/>
<name>A0A024FTU3_9STRA</name>
<dbReference type="PANTHER" id="PTHR35871">
    <property type="entry name" value="EXPRESSED PROTEIN"/>
    <property type="match status" value="1"/>
</dbReference>
<reference evidence="2 3" key="1">
    <citation type="submission" date="2012-05" db="EMBL/GenBank/DDBJ databases">
        <title>Recombination and specialization in a pathogen metapopulation.</title>
        <authorList>
            <person name="Gardiner A."/>
            <person name="Kemen E."/>
            <person name="Schultz-Larsen T."/>
            <person name="MacLean D."/>
            <person name="Van Oosterhout C."/>
            <person name="Jones J.D.G."/>
        </authorList>
    </citation>
    <scope>NUCLEOTIDE SEQUENCE [LARGE SCALE GENOMIC DNA]</scope>
    <source>
        <strain evidence="2 3">Ac Nc2</strain>
    </source>
</reference>
<accession>A0A024FTU3</accession>
<proteinExistence type="predicted"/>
<dbReference type="InParanoid" id="A0A024FTU3"/>
<dbReference type="GO" id="GO:0003676">
    <property type="term" value="F:nucleic acid binding"/>
    <property type="evidence" value="ECO:0007669"/>
    <property type="project" value="InterPro"/>
</dbReference>
<sequence length="314" mass="34820">MRETREVKRAKTDNSSGIHMSADSSSGEDLDVSEGNEDENLEFASVEANIGRAYQAALIVLPLPALNHNRPIQYTGGARRTQRRKRAELKKAAVGCNLLTKYFGIAGPVLQEDEVTDEVCDLAIPIFEAQFPGCQALFAFDNATGHSAFAPDALRAGAMNLSSVVKQPKMRATTWGYGVSQDLVFAYDHPDEMLRGQAKRLKVVLEERGLWEAGLRARCKLCPVDGATCCARKIMANQSDFKAQVGMIEERIVAAGHQVIFYPKFHCELNCIENFWAAAKRYARKHCVYTWKYLPVTVPAALASVPLDEIRRHS</sequence>
<gene>
    <name evidence="2" type="ORF">BN9_106390</name>
</gene>